<feature type="transmembrane region" description="Helical" evidence="8">
    <location>
        <begin position="20"/>
        <end position="38"/>
    </location>
</feature>
<comment type="subcellular location">
    <subcellularLocation>
        <location evidence="1 8">Cell membrane</location>
        <topology evidence="1 8">Multi-pass membrane protein</topology>
    </subcellularLocation>
</comment>
<feature type="transmembrane region" description="Helical" evidence="8">
    <location>
        <begin position="138"/>
        <end position="161"/>
    </location>
</feature>
<dbReference type="GO" id="GO:0005886">
    <property type="term" value="C:plasma membrane"/>
    <property type="evidence" value="ECO:0007669"/>
    <property type="project" value="UniProtKB-SubCell"/>
</dbReference>
<dbReference type="AlphaFoldDB" id="A0A238L8W9"/>
<feature type="transmembrane region" description="Helical" evidence="8">
    <location>
        <begin position="204"/>
        <end position="223"/>
    </location>
</feature>
<keyword evidence="10" id="KW-1185">Reference proteome</keyword>
<dbReference type="EMBL" id="FXYE01000005">
    <property type="protein sequence ID" value="SMX51261.1"/>
    <property type="molecule type" value="Genomic_DNA"/>
</dbReference>
<feature type="transmembrane region" description="Helical" evidence="8">
    <location>
        <begin position="112"/>
        <end position="132"/>
    </location>
</feature>
<evidence type="ECO:0000256" key="4">
    <source>
        <dbReference type="ARBA" id="ARBA00022475"/>
    </source>
</evidence>
<dbReference type="Proteomes" id="UP000202922">
    <property type="component" value="Unassembled WGS sequence"/>
</dbReference>
<organism evidence="9 10">
    <name type="scientific">Actibacterium lipolyticum</name>
    <dbReference type="NCBI Taxonomy" id="1524263"/>
    <lineage>
        <taxon>Bacteria</taxon>
        <taxon>Pseudomonadati</taxon>
        <taxon>Pseudomonadota</taxon>
        <taxon>Alphaproteobacteria</taxon>
        <taxon>Rhodobacterales</taxon>
        <taxon>Roseobacteraceae</taxon>
        <taxon>Actibacterium</taxon>
    </lineage>
</organism>
<evidence type="ECO:0000256" key="1">
    <source>
        <dbReference type="ARBA" id="ARBA00004651"/>
    </source>
</evidence>
<accession>A0A238L8W9</accession>
<dbReference type="InterPro" id="IPR052017">
    <property type="entry name" value="TSUP"/>
</dbReference>
<dbReference type="PANTHER" id="PTHR30269:SF37">
    <property type="entry name" value="MEMBRANE TRANSPORTER PROTEIN"/>
    <property type="match status" value="1"/>
</dbReference>
<dbReference type="InterPro" id="IPR002781">
    <property type="entry name" value="TM_pro_TauE-like"/>
</dbReference>
<evidence type="ECO:0000313" key="9">
    <source>
        <dbReference type="EMBL" id="SMX51261.1"/>
    </source>
</evidence>
<feature type="transmembrane region" description="Helical" evidence="8">
    <location>
        <begin position="45"/>
        <end position="66"/>
    </location>
</feature>
<reference evidence="10" key="1">
    <citation type="submission" date="2017-05" db="EMBL/GenBank/DDBJ databases">
        <authorList>
            <person name="Rodrigo-Torres L."/>
            <person name="Arahal R. D."/>
            <person name="Lucena T."/>
        </authorList>
    </citation>
    <scope>NUCLEOTIDE SEQUENCE [LARGE SCALE GENOMIC DNA]</scope>
    <source>
        <strain evidence="10">CECT 8621</strain>
    </source>
</reference>
<feature type="transmembrane region" description="Helical" evidence="8">
    <location>
        <begin position="235"/>
        <end position="254"/>
    </location>
</feature>
<sequence>MSELSTTAAHFFFNGLEPAVAVTLALVSFASSFITVALGIGGGAILLAIMASLIPPAALIPVHGVIQFGSNVFRAGVLIRHVHWPPLAAFAVGSVLGVAVGGVLVVNLPPAFVQIGVGCFVIWSVLMRPPVWLSRLPLITGGLSSFLTMFFGATGVFVANFTKSLNLPRQEHVATHAVLMTLQHVLKTIAFGTLGFAFGPWLGFILMMIVCGVVGTLTGRMLLMRISDHGFKRALDVILILISLRLIWAGARALI</sequence>
<dbReference type="PANTHER" id="PTHR30269">
    <property type="entry name" value="TRANSMEMBRANE PROTEIN YFCA"/>
    <property type="match status" value="1"/>
</dbReference>
<evidence type="ECO:0000256" key="2">
    <source>
        <dbReference type="ARBA" id="ARBA00009142"/>
    </source>
</evidence>
<evidence type="ECO:0000256" key="5">
    <source>
        <dbReference type="ARBA" id="ARBA00022692"/>
    </source>
</evidence>
<comment type="similarity">
    <text evidence="2 8">Belongs to the 4-toluene sulfonate uptake permease (TSUP) (TC 2.A.102) family.</text>
</comment>
<proteinExistence type="inferred from homology"/>
<keyword evidence="6 8" id="KW-1133">Transmembrane helix</keyword>
<name>A0A238L8W9_9RHOB</name>
<keyword evidence="7 8" id="KW-0472">Membrane</keyword>
<keyword evidence="5 8" id="KW-0812">Transmembrane</keyword>
<dbReference type="RefSeq" id="WP_093968952.1">
    <property type="nucleotide sequence ID" value="NZ_FXYE01000005.1"/>
</dbReference>
<feature type="transmembrane region" description="Helical" evidence="8">
    <location>
        <begin position="86"/>
        <end position="105"/>
    </location>
</feature>
<evidence type="ECO:0000256" key="6">
    <source>
        <dbReference type="ARBA" id="ARBA00022989"/>
    </source>
</evidence>
<keyword evidence="3" id="KW-0813">Transport</keyword>
<keyword evidence="4 8" id="KW-1003">Cell membrane</keyword>
<evidence type="ECO:0000256" key="3">
    <source>
        <dbReference type="ARBA" id="ARBA00022448"/>
    </source>
</evidence>
<evidence type="ECO:0000256" key="7">
    <source>
        <dbReference type="ARBA" id="ARBA00023136"/>
    </source>
</evidence>
<dbReference type="OrthoDB" id="8478323at2"/>
<evidence type="ECO:0000256" key="8">
    <source>
        <dbReference type="RuleBase" id="RU363041"/>
    </source>
</evidence>
<protein>
    <recommendedName>
        <fullName evidence="8">Probable membrane transporter protein</fullName>
    </recommendedName>
</protein>
<gene>
    <name evidence="9" type="ORF">COL8621_03792</name>
</gene>
<dbReference type="Pfam" id="PF01925">
    <property type="entry name" value="TauE"/>
    <property type="match status" value="1"/>
</dbReference>
<evidence type="ECO:0000313" key="10">
    <source>
        <dbReference type="Proteomes" id="UP000202922"/>
    </source>
</evidence>